<dbReference type="PROSITE" id="PS50893">
    <property type="entry name" value="ABC_TRANSPORTER_2"/>
    <property type="match status" value="1"/>
</dbReference>
<evidence type="ECO:0000256" key="3">
    <source>
        <dbReference type="ARBA" id="ARBA00022741"/>
    </source>
</evidence>
<dbReference type="PANTHER" id="PTHR43335">
    <property type="entry name" value="ABC TRANSPORTER, ATP-BINDING PROTEIN"/>
    <property type="match status" value="1"/>
</dbReference>
<dbReference type="Proteomes" id="UP000320390">
    <property type="component" value="Chromosome"/>
</dbReference>
<protein>
    <submittedName>
        <fullName evidence="6">Putative ABC transporter ATP-binding protein YxlF</fullName>
        <ecNumber evidence="6">3.6.3.-</ecNumber>
    </submittedName>
</protein>
<proteinExistence type="inferred from homology"/>
<keyword evidence="2" id="KW-0813">Transport</keyword>
<keyword evidence="3" id="KW-0547">Nucleotide-binding</keyword>
<dbReference type="InterPro" id="IPR027417">
    <property type="entry name" value="P-loop_NTPase"/>
</dbReference>
<dbReference type="RefSeq" id="WP_145198661.1">
    <property type="nucleotide sequence ID" value="NZ_CP036434.1"/>
</dbReference>
<accession>A0A518ETX4</accession>
<dbReference type="SUPFAM" id="SSF52540">
    <property type="entry name" value="P-loop containing nucleoside triphosphate hydrolases"/>
    <property type="match status" value="1"/>
</dbReference>
<keyword evidence="6" id="KW-0378">Hydrolase</keyword>
<evidence type="ECO:0000256" key="2">
    <source>
        <dbReference type="ARBA" id="ARBA00022448"/>
    </source>
</evidence>
<dbReference type="SMART" id="SM00382">
    <property type="entry name" value="AAA"/>
    <property type="match status" value="1"/>
</dbReference>
<dbReference type="AlphaFoldDB" id="A0A518ETX4"/>
<dbReference type="PANTHER" id="PTHR43335:SF2">
    <property type="entry name" value="ABC TRANSPORTER, ATP-BINDING PROTEIN"/>
    <property type="match status" value="1"/>
</dbReference>
<evidence type="ECO:0000256" key="1">
    <source>
        <dbReference type="ARBA" id="ARBA00005417"/>
    </source>
</evidence>
<dbReference type="Pfam" id="PF00005">
    <property type="entry name" value="ABC_tran"/>
    <property type="match status" value="1"/>
</dbReference>
<reference evidence="6 7" key="1">
    <citation type="submission" date="2019-02" db="EMBL/GenBank/DDBJ databases">
        <title>Deep-cultivation of Planctomycetes and their phenomic and genomic characterization uncovers novel biology.</title>
        <authorList>
            <person name="Wiegand S."/>
            <person name="Jogler M."/>
            <person name="Boedeker C."/>
            <person name="Pinto D."/>
            <person name="Vollmers J."/>
            <person name="Rivas-Marin E."/>
            <person name="Kohn T."/>
            <person name="Peeters S.H."/>
            <person name="Heuer A."/>
            <person name="Rast P."/>
            <person name="Oberbeckmann S."/>
            <person name="Bunk B."/>
            <person name="Jeske O."/>
            <person name="Meyerdierks A."/>
            <person name="Storesund J.E."/>
            <person name="Kallscheuer N."/>
            <person name="Luecker S."/>
            <person name="Lage O.M."/>
            <person name="Pohl T."/>
            <person name="Merkel B.J."/>
            <person name="Hornburger P."/>
            <person name="Mueller R.-W."/>
            <person name="Bruemmer F."/>
            <person name="Labrenz M."/>
            <person name="Spormann A.M."/>
            <person name="Op den Camp H."/>
            <person name="Overmann J."/>
            <person name="Amann R."/>
            <person name="Jetten M.S.M."/>
            <person name="Mascher T."/>
            <person name="Medema M.H."/>
            <person name="Devos D.P."/>
            <person name="Kaster A.-K."/>
            <person name="Ovreas L."/>
            <person name="Rohde M."/>
            <person name="Galperin M.Y."/>
            <person name="Jogler C."/>
        </authorList>
    </citation>
    <scope>NUCLEOTIDE SEQUENCE [LARGE SCALE GENOMIC DNA]</scope>
    <source>
        <strain evidence="6 7">Poly30</strain>
    </source>
</reference>
<gene>
    <name evidence="6" type="primary">yxlF_4</name>
    <name evidence="6" type="ORF">Poly30_30670</name>
</gene>
<dbReference type="GO" id="GO:0005524">
    <property type="term" value="F:ATP binding"/>
    <property type="evidence" value="ECO:0007669"/>
    <property type="project" value="UniProtKB-KW"/>
</dbReference>
<dbReference type="Gene3D" id="3.40.50.300">
    <property type="entry name" value="P-loop containing nucleotide triphosphate hydrolases"/>
    <property type="match status" value="1"/>
</dbReference>
<evidence type="ECO:0000259" key="5">
    <source>
        <dbReference type="PROSITE" id="PS50893"/>
    </source>
</evidence>
<evidence type="ECO:0000313" key="7">
    <source>
        <dbReference type="Proteomes" id="UP000320390"/>
    </source>
</evidence>
<dbReference type="InterPro" id="IPR003593">
    <property type="entry name" value="AAA+_ATPase"/>
</dbReference>
<evidence type="ECO:0000313" key="6">
    <source>
        <dbReference type="EMBL" id="QDV07541.1"/>
    </source>
</evidence>
<dbReference type="InterPro" id="IPR003439">
    <property type="entry name" value="ABC_transporter-like_ATP-bd"/>
</dbReference>
<name>A0A518ETX4_9BACT</name>
<keyword evidence="7" id="KW-1185">Reference proteome</keyword>
<sequence length="330" mass="35410">MTQEPIVRMRGLVKHFGDVQALRGIDMDLPRGPVGLLGPNGAGKTTLIGLLLGLVEPTEGEASIAGLVPKSRADRIAIRKRVGYMPESDCLLPGMTGVELVSTLGKLTGLSREDAMTRAHEVLDYVELEEARYRPLDGYSTGMKQRLKLAQALVHDPELLLLDEPTNGLDPKGRRHMLSLVEDLGRNQGKNILLCSHLLPDVEKTCDHVVVVVKGRVALQGSIAELTAADEARVHVEVEERQDEFEIALRAAGMSPEKAPTKGLIVTVPDADDADAICEVAASSGFHLRGIDPVRSTLEQVFLKAVDGADVSATGSRPMLASEEAAITSP</sequence>
<feature type="domain" description="ABC transporter" evidence="5">
    <location>
        <begin position="7"/>
        <end position="239"/>
    </location>
</feature>
<organism evidence="6 7">
    <name type="scientific">Saltatorellus ferox</name>
    <dbReference type="NCBI Taxonomy" id="2528018"/>
    <lineage>
        <taxon>Bacteria</taxon>
        <taxon>Pseudomonadati</taxon>
        <taxon>Planctomycetota</taxon>
        <taxon>Planctomycetia</taxon>
        <taxon>Planctomycetia incertae sedis</taxon>
        <taxon>Saltatorellus</taxon>
    </lineage>
</organism>
<dbReference type="OrthoDB" id="9804819at2"/>
<evidence type="ECO:0000256" key="4">
    <source>
        <dbReference type="ARBA" id="ARBA00022840"/>
    </source>
</evidence>
<dbReference type="EC" id="3.6.3.-" evidence="6"/>
<comment type="similarity">
    <text evidence="1">Belongs to the ABC transporter superfamily.</text>
</comment>
<keyword evidence="4 6" id="KW-0067">ATP-binding</keyword>
<dbReference type="GO" id="GO:0016887">
    <property type="term" value="F:ATP hydrolysis activity"/>
    <property type="evidence" value="ECO:0007669"/>
    <property type="project" value="InterPro"/>
</dbReference>
<dbReference type="EMBL" id="CP036434">
    <property type="protein sequence ID" value="QDV07541.1"/>
    <property type="molecule type" value="Genomic_DNA"/>
</dbReference>